<evidence type="ECO:0000313" key="2">
    <source>
        <dbReference type="Proteomes" id="UP000003560"/>
    </source>
</evidence>
<comment type="caution">
    <text evidence="1">The sequence shown here is derived from an EMBL/GenBank/DDBJ whole genome shotgun (WGS) entry which is preliminary data.</text>
</comment>
<keyword evidence="2" id="KW-1185">Reference proteome</keyword>
<proteinExistence type="predicted"/>
<dbReference type="Proteomes" id="UP000003560">
    <property type="component" value="Unassembled WGS sequence"/>
</dbReference>
<dbReference type="AlphaFoldDB" id="B6GDS8"/>
<protein>
    <submittedName>
        <fullName evidence="1">Uncharacterized protein</fullName>
    </submittedName>
</protein>
<sequence length="64" mass="7078">MLLCVMNDPLHVGARGRFLRISCIFLGWRAHVVAIRRAYAAVSDDAVPRARLWSAWAGKAARSA</sequence>
<organism evidence="1 2">
    <name type="scientific">Collinsella stercoris DSM 13279</name>
    <dbReference type="NCBI Taxonomy" id="445975"/>
    <lineage>
        <taxon>Bacteria</taxon>
        <taxon>Bacillati</taxon>
        <taxon>Actinomycetota</taxon>
        <taxon>Coriobacteriia</taxon>
        <taxon>Coriobacteriales</taxon>
        <taxon>Coriobacteriaceae</taxon>
        <taxon>Collinsella</taxon>
    </lineage>
</organism>
<accession>B6GDS8</accession>
<dbReference type="EMBL" id="ABXJ01000130">
    <property type="protein sequence ID" value="EEA89545.1"/>
    <property type="molecule type" value="Genomic_DNA"/>
</dbReference>
<reference evidence="1 2" key="1">
    <citation type="submission" date="2008-10" db="EMBL/GenBank/DDBJ databases">
        <title>Draft genome sequence of Collinsella stercoris (DSM 13279).</title>
        <authorList>
            <person name="Sudarsanam P."/>
            <person name="Ley R."/>
            <person name="Guruge J."/>
            <person name="Turnbaugh P.J."/>
            <person name="Mahowald M."/>
            <person name="Liep D."/>
            <person name="Gordon J."/>
        </authorList>
    </citation>
    <scope>NUCLEOTIDE SEQUENCE [LARGE SCALE GENOMIC DNA]</scope>
    <source>
        <strain evidence="1 2">DSM 13279</strain>
    </source>
</reference>
<evidence type="ECO:0000313" key="1">
    <source>
        <dbReference type="EMBL" id="EEA89545.1"/>
    </source>
</evidence>
<dbReference type="HOGENOM" id="CLU_2860000_0_0_11"/>
<name>B6GDS8_9ACTN</name>
<reference evidence="1 2" key="2">
    <citation type="submission" date="2008-10" db="EMBL/GenBank/DDBJ databases">
        <authorList>
            <person name="Fulton L."/>
            <person name="Clifton S."/>
            <person name="Fulton B."/>
            <person name="Xu J."/>
            <person name="Minx P."/>
            <person name="Pepin K.H."/>
            <person name="Johnson M."/>
            <person name="Thiruvilangam P."/>
            <person name="Bhonagiri V."/>
            <person name="Nash W.E."/>
            <person name="Mardis E.R."/>
            <person name="Wilson R.K."/>
        </authorList>
    </citation>
    <scope>NUCLEOTIDE SEQUENCE [LARGE SCALE GENOMIC DNA]</scope>
    <source>
        <strain evidence="1 2">DSM 13279</strain>
    </source>
</reference>
<dbReference type="STRING" id="445975.COLSTE_02261"/>
<gene>
    <name evidence="1" type="ORF">COLSTE_02261</name>
</gene>